<evidence type="ECO:0000313" key="2">
    <source>
        <dbReference type="EMBL" id="SCZ39931.1"/>
    </source>
</evidence>
<feature type="region of interest" description="Disordered" evidence="1">
    <location>
        <begin position="1"/>
        <end position="50"/>
    </location>
</feature>
<evidence type="ECO:0000256" key="1">
    <source>
        <dbReference type="SAM" id="MobiDB-lite"/>
    </source>
</evidence>
<sequence length="50" mass="5682">MAKRDDLDHKPENAGKVGETHKELNQGGEEQRPQDSKRPEQPKENPDPGY</sequence>
<gene>
    <name evidence="2" type="ORF">SAMN05216279_107151</name>
</gene>
<comment type="caution">
    <text evidence="2">The sequence shown here is derived from an EMBL/GenBank/DDBJ whole genome shotgun (WGS) entry which is preliminary data.</text>
</comment>
<dbReference type="GeneID" id="58746957"/>
<reference evidence="3" key="1">
    <citation type="submission" date="2016-10" db="EMBL/GenBank/DDBJ databases">
        <authorList>
            <person name="de Groot N.N."/>
        </authorList>
    </citation>
    <scope>NUCLEOTIDE SEQUENCE [LARGE SCALE GENOMIC DNA]</scope>
    <source>
        <strain evidence="3">DSM 15758</strain>
    </source>
</reference>
<dbReference type="RefSeq" id="WP_169742412.1">
    <property type="nucleotide sequence ID" value="NZ_CP044074.1"/>
</dbReference>
<organism evidence="2 3">
    <name type="scientific">Pseudomonas oryzihabitans</name>
    <dbReference type="NCBI Taxonomy" id="47885"/>
    <lineage>
        <taxon>Bacteria</taxon>
        <taxon>Pseudomonadati</taxon>
        <taxon>Pseudomonadota</taxon>
        <taxon>Gammaproteobacteria</taxon>
        <taxon>Pseudomonadales</taxon>
        <taxon>Pseudomonadaceae</taxon>
        <taxon>Pseudomonas</taxon>
    </lineage>
</organism>
<accession>A0A1G5NT73</accession>
<dbReference type="AlphaFoldDB" id="A0A1G5NT73"/>
<proteinExistence type="predicted"/>
<name>A0A1G5NT73_9PSED</name>
<protein>
    <submittedName>
        <fullName evidence="2">Uncharacterized protein</fullName>
    </submittedName>
</protein>
<evidence type="ECO:0000313" key="3">
    <source>
        <dbReference type="Proteomes" id="UP000183046"/>
    </source>
</evidence>
<dbReference type="Proteomes" id="UP000183046">
    <property type="component" value="Unassembled WGS sequence"/>
</dbReference>
<dbReference type="EMBL" id="FMWB01000007">
    <property type="protein sequence ID" value="SCZ39931.1"/>
    <property type="molecule type" value="Genomic_DNA"/>
</dbReference>